<feature type="region of interest" description="Disordered" evidence="1">
    <location>
        <begin position="25"/>
        <end position="46"/>
    </location>
</feature>
<evidence type="ECO:0000256" key="1">
    <source>
        <dbReference type="SAM" id="MobiDB-lite"/>
    </source>
</evidence>
<dbReference type="EMBL" id="LT670817">
    <property type="protein sequence ID" value="SHH59045.1"/>
    <property type="molecule type" value="Genomic_DNA"/>
</dbReference>
<organism evidence="2 3">
    <name type="scientific">Bradyrhizobium erythrophlei</name>
    <dbReference type="NCBI Taxonomy" id="1437360"/>
    <lineage>
        <taxon>Bacteria</taxon>
        <taxon>Pseudomonadati</taxon>
        <taxon>Pseudomonadota</taxon>
        <taxon>Alphaproteobacteria</taxon>
        <taxon>Hyphomicrobiales</taxon>
        <taxon>Nitrobacteraceae</taxon>
        <taxon>Bradyrhizobium</taxon>
    </lineage>
</organism>
<dbReference type="RefSeq" id="WP_154072511.1">
    <property type="nucleotide sequence ID" value="NZ_LT670817.1"/>
</dbReference>
<evidence type="ECO:0000313" key="3">
    <source>
        <dbReference type="Proteomes" id="UP000189796"/>
    </source>
</evidence>
<protein>
    <submittedName>
        <fullName evidence="2">Uncharacterized protein</fullName>
    </submittedName>
</protein>
<gene>
    <name evidence="2" type="ORF">SAMN05443248_5321</name>
</gene>
<reference evidence="2 3" key="1">
    <citation type="submission" date="2016-11" db="EMBL/GenBank/DDBJ databases">
        <authorList>
            <person name="Jaros S."/>
            <person name="Januszkiewicz K."/>
            <person name="Wedrychowicz H."/>
        </authorList>
    </citation>
    <scope>NUCLEOTIDE SEQUENCE [LARGE SCALE GENOMIC DNA]</scope>
    <source>
        <strain evidence="2 3">GAS138</strain>
    </source>
</reference>
<accession>A0A1M5U7K9</accession>
<evidence type="ECO:0000313" key="2">
    <source>
        <dbReference type="EMBL" id="SHH59045.1"/>
    </source>
</evidence>
<dbReference type="AlphaFoldDB" id="A0A1M5U7K9"/>
<feature type="region of interest" description="Disordered" evidence="1">
    <location>
        <begin position="76"/>
        <end position="98"/>
    </location>
</feature>
<proteinExistence type="predicted"/>
<sequence>MRLGVVVLLISLCCADCARFQQPAAEQAAPQQAAAPDKPAPVADAAPAGFTCSDGTISRSQDACLIDMARARLPSTAIERTPIDPAHSTSDPPTGSVR</sequence>
<feature type="compositionally biased region" description="Polar residues" evidence="1">
    <location>
        <begin position="87"/>
        <end position="98"/>
    </location>
</feature>
<dbReference type="Proteomes" id="UP000189796">
    <property type="component" value="Chromosome I"/>
</dbReference>
<name>A0A1M5U7K9_9BRAD</name>